<dbReference type="EMBL" id="WNWW01000549">
    <property type="protein sequence ID" value="KAF3423640.1"/>
    <property type="molecule type" value="Genomic_DNA"/>
</dbReference>
<name>A0A833VS34_9HYME</name>
<keyword evidence="3" id="KW-1185">Reference proteome</keyword>
<evidence type="ECO:0000259" key="1">
    <source>
        <dbReference type="SMART" id="SM00587"/>
    </source>
</evidence>
<dbReference type="Proteomes" id="UP000655588">
    <property type="component" value="Unassembled WGS sequence"/>
</dbReference>
<dbReference type="SMART" id="SM00587">
    <property type="entry name" value="CHK"/>
    <property type="match status" value="3"/>
</dbReference>
<reference evidence="2" key="1">
    <citation type="submission" date="2019-11" db="EMBL/GenBank/DDBJ databases">
        <title>The nuclear and mitochondrial genomes of Frieseomelitta varia - a highly eusocial stingless bee (Meliponini) with a permanently sterile worker caste.</title>
        <authorList>
            <person name="Freitas F.C.P."/>
            <person name="Lourenco A.P."/>
            <person name="Nunes F.M.F."/>
            <person name="Paschoal A.R."/>
            <person name="Abreu F.C.P."/>
            <person name="Barbin F.O."/>
            <person name="Bataglia L."/>
            <person name="Cardoso-Junior C.A.M."/>
            <person name="Cervoni M.S."/>
            <person name="Silva S.R."/>
            <person name="Dalarmi F."/>
            <person name="Del Lama M.A."/>
            <person name="Depintor T.S."/>
            <person name="Ferreira K.M."/>
            <person name="Goria P.S."/>
            <person name="Jaskot M.C."/>
            <person name="Lago D.C."/>
            <person name="Luna-Lucena D."/>
            <person name="Moda L.M."/>
            <person name="Nascimento L."/>
            <person name="Pedrino M."/>
            <person name="Rabico F.O."/>
            <person name="Sanches F.C."/>
            <person name="Santos D.E."/>
            <person name="Santos C.G."/>
            <person name="Vieira J."/>
            <person name="Lopes T.F."/>
            <person name="Barchuk A.R."/>
            <person name="Hartfelder K."/>
            <person name="Simoes Z.L.P."/>
            <person name="Bitondi M.M.G."/>
            <person name="Pinheiro D.G."/>
        </authorList>
    </citation>
    <scope>NUCLEOTIDE SEQUENCE</scope>
    <source>
        <strain evidence="2">USP_RPSP 00005682</strain>
        <tissue evidence="2">Whole individual</tissue>
    </source>
</reference>
<feature type="domain" description="CHK kinase-like" evidence="1">
    <location>
        <begin position="527"/>
        <end position="719"/>
    </location>
</feature>
<dbReference type="SUPFAM" id="SSF56112">
    <property type="entry name" value="Protein kinase-like (PK-like)"/>
    <property type="match status" value="3"/>
</dbReference>
<protein>
    <recommendedName>
        <fullName evidence="1">CHK kinase-like domain-containing protein</fullName>
    </recommendedName>
</protein>
<dbReference type="InterPro" id="IPR004119">
    <property type="entry name" value="EcKL"/>
</dbReference>
<organism evidence="2 3">
    <name type="scientific">Frieseomelitta varia</name>
    <dbReference type="NCBI Taxonomy" id="561572"/>
    <lineage>
        <taxon>Eukaryota</taxon>
        <taxon>Metazoa</taxon>
        <taxon>Ecdysozoa</taxon>
        <taxon>Arthropoda</taxon>
        <taxon>Hexapoda</taxon>
        <taxon>Insecta</taxon>
        <taxon>Pterygota</taxon>
        <taxon>Neoptera</taxon>
        <taxon>Endopterygota</taxon>
        <taxon>Hymenoptera</taxon>
        <taxon>Apocrita</taxon>
        <taxon>Aculeata</taxon>
        <taxon>Apoidea</taxon>
        <taxon>Anthophila</taxon>
        <taxon>Apidae</taxon>
        <taxon>Frieseomelitta</taxon>
    </lineage>
</organism>
<gene>
    <name evidence="2" type="ORF">E2986_11454</name>
</gene>
<dbReference type="InterPro" id="IPR015897">
    <property type="entry name" value="CHK_kinase-like"/>
</dbReference>
<comment type="caution">
    <text evidence="2">The sequence shown here is derived from an EMBL/GenBank/DDBJ whole genome shotgun (WGS) entry which is preliminary data.</text>
</comment>
<feature type="domain" description="CHK kinase-like" evidence="1">
    <location>
        <begin position="964"/>
        <end position="1157"/>
    </location>
</feature>
<dbReference type="Gene3D" id="3.90.1200.10">
    <property type="match status" value="3"/>
</dbReference>
<dbReference type="PANTHER" id="PTHR11012">
    <property type="entry name" value="PROTEIN KINASE-LIKE DOMAIN-CONTAINING"/>
    <property type="match status" value="1"/>
</dbReference>
<evidence type="ECO:0000313" key="3">
    <source>
        <dbReference type="Proteomes" id="UP000655588"/>
    </source>
</evidence>
<dbReference type="InterPro" id="IPR011009">
    <property type="entry name" value="Kinase-like_dom_sf"/>
</dbReference>
<dbReference type="AlphaFoldDB" id="A0A833VS34"/>
<accession>A0A833VS34</accession>
<dbReference type="Pfam" id="PF02958">
    <property type="entry name" value="EcKL"/>
    <property type="match status" value="3"/>
</dbReference>
<evidence type="ECO:0000313" key="2">
    <source>
        <dbReference type="EMBL" id="KAF3423640.1"/>
    </source>
</evidence>
<feature type="domain" description="CHK kinase-like" evidence="1">
    <location>
        <begin position="122"/>
        <end position="316"/>
    </location>
</feature>
<proteinExistence type="predicted"/>
<dbReference type="PANTHER" id="PTHR11012:SF30">
    <property type="entry name" value="PROTEIN KINASE-LIKE DOMAIN-CONTAINING"/>
    <property type="match status" value="1"/>
</dbReference>
<sequence>MEDSQVWLGPLVTKVSSILGKGFEDVRYEVSVPTDSFFLSDLFFVKIVSNTSPVDNDEAKKRAKSTNIVVKKMPAETVQELMRSTEQFHNEILFYQKFAQYYDRVPRCIYATDKPLSPDSVIVMENVGTERGYSVCKWKYDTPLEYTLAAFREIARFHATAYAAKKTREKEFFDFVNAIEEVRYHAESNVRYIFNGTATKTLDYLRKQGYDKEFCDKFEARTCANMFEDLILKFTEIEEPLSTLCHGDFTINNMLFKRESDELKVIFIDFALIRYGSPILDLSTFLCLHSARDLDKVMLDNVLRAYHDSLIQCLKENDIDGGDYSYEAFYEDYKKRGLFGFFIATFFLGTQMGMFDGKVEDFADMTEWAVLLRQTGGEEINKILANMLLKLKEFGCLDYILEQTEDYHVWLGPLITKVSSLLGKGFEDVRYEDVRYEVSIPTDSFFISNLFFVNVVSNDDDDEAKKRAKYTNIVVKKMPAETLQDVVGSRQQFHNEVLFYQKYAQYYDRAPRCIYATEEPTSRDSVIVLENVATERGYSVCKWKYDTPLEYTLAAFREIARFHATAYATKRTRKKEFFDFVNAIEEARNQETSFKQMINGTATRSLDYLRRQGHDKEFCDKLQARMANTYENLVLKFFEIEEPLSTLCHGDFTMNNILFKKENDALKVIFVDFALMRYGSPILDLSMFLCMHCARDLDKVMLDNVLRVYHDSLIQCLKEKDINVADYSYEDLYEDYKKKGLFGLLIATFVLAMQMGKFDEQMEDFAKTDQADWPALARQIGGEEIDEILAKMLLKLKEFGCLDYILGLPRLAWAAGHQVELYSRQRFRGRALRGVHSNRFTEDCHAWLGPLVTKVSSILGKGFEDVRYEVSIPTDFLFNSNLSFVNVVSNASPDDDDDDEAKKRAKSANLVVKKLPSEILQNMTRSREQFHNEILFYQKYAQYYDRAPRCIYATGELSPSNWVIVLENVAIQRGYSVCKWKYDTPLEYTLAAFREIARFHAIAYATKRTREKEFFDFVNVIEEIRFYPKSIYSCIINGTATRSLDFLRRQGYDKEFCDKFEARCANTFEDLFLKSMEIEEPLSTLCHGDFTINNILFKKESDELKVIFIDFAMVRYGSPILDLSTFLCMHCARDLDKVMLDNVLRVYHDSLVQCLKENDIDVGDYSYEALYEDYKKRGLFGFFIATYYLAIQMGKFDGKTEDFAKLDWTELPVTLLQIGGEEVDEILANMLLKLKEFGCLDYIL</sequence>